<dbReference type="HAMAP" id="MF_01112">
    <property type="entry name" value="UPF0201"/>
    <property type="match status" value="1"/>
</dbReference>
<feature type="compositionally biased region" description="Basic and acidic residues" evidence="2">
    <location>
        <begin position="128"/>
        <end position="143"/>
    </location>
</feature>
<sequence>MIYSVDVRIVAPVNDTEVTDRVADAVRNVFPDAEPAHEDGRLVAETHTLDAFSDVLHEQEILDTARRVFLRNSTDEGFDFALKKQAAFEGVVNFAVGDPDELGDIEVEVRVREPDVESFIDYVAPETDEGRPVDPVREYGDRFDPEDEAY</sequence>
<evidence type="ECO:0000256" key="1">
    <source>
        <dbReference type="HAMAP-Rule" id="MF_01112"/>
    </source>
</evidence>
<dbReference type="InterPro" id="IPR002739">
    <property type="entry name" value="PAB1135-like"/>
</dbReference>
<dbReference type="PANTHER" id="PTHR39652">
    <property type="entry name" value="UPF0201 PROTEIN TK1335"/>
    <property type="match status" value="1"/>
</dbReference>
<accession>A0A1I3BBM4</accession>
<dbReference type="EMBL" id="FOPZ01000011">
    <property type="protein sequence ID" value="SFH59698.1"/>
    <property type="molecule type" value="Genomic_DNA"/>
</dbReference>
<dbReference type="Gene3D" id="3.30.1440.10">
    <property type="match status" value="1"/>
</dbReference>
<evidence type="ECO:0000313" key="4">
    <source>
        <dbReference type="Proteomes" id="UP000323537"/>
    </source>
</evidence>
<dbReference type="SUPFAM" id="SSF55282">
    <property type="entry name" value="RL5-like"/>
    <property type="match status" value="1"/>
</dbReference>
<proteinExistence type="inferred from homology"/>
<organism evidence="3 4">
    <name type="scientific">Halorubrum aquaticum</name>
    <dbReference type="NCBI Taxonomy" id="387340"/>
    <lineage>
        <taxon>Archaea</taxon>
        <taxon>Methanobacteriati</taxon>
        <taxon>Methanobacteriota</taxon>
        <taxon>Stenosarchaea group</taxon>
        <taxon>Halobacteria</taxon>
        <taxon>Halobacteriales</taxon>
        <taxon>Haloferacaceae</taxon>
        <taxon>Halorubrum</taxon>
    </lineage>
</organism>
<feature type="region of interest" description="Disordered" evidence="2">
    <location>
        <begin position="124"/>
        <end position="150"/>
    </location>
</feature>
<evidence type="ECO:0000313" key="3">
    <source>
        <dbReference type="EMBL" id="SFH59698.1"/>
    </source>
</evidence>
<dbReference type="RefSeq" id="WP_149784670.1">
    <property type="nucleotide sequence ID" value="NZ_BAAADP010000001.1"/>
</dbReference>
<evidence type="ECO:0000256" key="2">
    <source>
        <dbReference type="SAM" id="MobiDB-lite"/>
    </source>
</evidence>
<dbReference type="OrthoDB" id="7819at2157"/>
<dbReference type="Pfam" id="PF01877">
    <property type="entry name" value="RNA_binding"/>
    <property type="match status" value="1"/>
</dbReference>
<dbReference type="AlphaFoldDB" id="A0A1I3BBM4"/>
<name>A0A1I3BBM4_9EURY</name>
<dbReference type="InterPro" id="IPR022803">
    <property type="entry name" value="Ribosomal_uL5_dom_sf"/>
</dbReference>
<comment type="similarity">
    <text evidence="1">Belongs to the UPF0201 family.</text>
</comment>
<dbReference type="Proteomes" id="UP000323537">
    <property type="component" value="Unassembled WGS sequence"/>
</dbReference>
<keyword evidence="4" id="KW-1185">Reference proteome</keyword>
<protein>
    <recommendedName>
        <fullName evidence="1">UPF0201 protein SAMN04488066_11147</fullName>
    </recommendedName>
</protein>
<reference evidence="3 4" key="1">
    <citation type="submission" date="2016-10" db="EMBL/GenBank/DDBJ databases">
        <authorList>
            <person name="Varghese N."/>
            <person name="Submissions S."/>
        </authorList>
    </citation>
    <scope>NUCLEOTIDE SEQUENCE [LARGE SCALE GENOMIC DNA]</scope>
    <source>
        <strain evidence="3 4">CGMCC 1.6377</strain>
    </source>
</reference>
<dbReference type="PANTHER" id="PTHR39652:SF1">
    <property type="entry name" value="UPF0201 PROTEIN TK1335"/>
    <property type="match status" value="1"/>
</dbReference>
<gene>
    <name evidence="3" type="ORF">SAMN04488066_11147</name>
</gene>